<evidence type="ECO:0000313" key="3">
    <source>
        <dbReference type="Proteomes" id="UP000800041"/>
    </source>
</evidence>
<dbReference type="EMBL" id="ML977163">
    <property type="protein sequence ID" value="KAF1985256.1"/>
    <property type="molecule type" value="Genomic_DNA"/>
</dbReference>
<accession>A0A6G1GWB8</accession>
<reference evidence="2" key="1">
    <citation type="journal article" date="2020" name="Stud. Mycol.">
        <title>101 Dothideomycetes genomes: a test case for predicting lifestyles and emergence of pathogens.</title>
        <authorList>
            <person name="Haridas S."/>
            <person name="Albert R."/>
            <person name="Binder M."/>
            <person name="Bloem J."/>
            <person name="Labutti K."/>
            <person name="Salamov A."/>
            <person name="Andreopoulos B."/>
            <person name="Baker S."/>
            <person name="Barry K."/>
            <person name="Bills G."/>
            <person name="Bluhm B."/>
            <person name="Cannon C."/>
            <person name="Castanera R."/>
            <person name="Culley D."/>
            <person name="Daum C."/>
            <person name="Ezra D."/>
            <person name="Gonzalez J."/>
            <person name="Henrissat B."/>
            <person name="Kuo A."/>
            <person name="Liang C."/>
            <person name="Lipzen A."/>
            <person name="Lutzoni F."/>
            <person name="Magnuson J."/>
            <person name="Mondo S."/>
            <person name="Nolan M."/>
            <person name="Ohm R."/>
            <person name="Pangilinan J."/>
            <person name="Park H.-J."/>
            <person name="Ramirez L."/>
            <person name="Alfaro M."/>
            <person name="Sun H."/>
            <person name="Tritt A."/>
            <person name="Yoshinaga Y."/>
            <person name="Zwiers L.-H."/>
            <person name="Turgeon B."/>
            <person name="Goodwin S."/>
            <person name="Spatafora J."/>
            <person name="Crous P."/>
            <person name="Grigoriev I."/>
        </authorList>
    </citation>
    <scope>NUCLEOTIDE SEQUENCE</scope>
    <source>
        <strain evidence="2">CBS 113979</strain>
    </source>
</reference>
<gene>
    <name evidence="2" type="ORF">K402DRAFT_394953</name>
</gene>
<dbReference type="AlphaFoldDB" id="A0A6G1GWB8"/>
<sequence length="107" mass="11819">MMVVVLTVLVAPHYGVIVSSVTYRSTISFTIGCPREQTRAAIHCLYSTDILEEAVLTIFARRAQARQYRTPELAIDLLPDLAGKALKSRQRRFADEVGGRSRCHGAG</sequence>
<name>A0A6G1GWB8_9PEZI</name>
<protein>
    <submittedName>
        <fullName evidence="2">Uncharacterized protein</fullName>
    </submittedName>
</protein>
<feature type="signal peptide" evidence="1">
    <location>
        <begin position="1"/>
        <end position="15"/>
    </location>
</feature>
<feature type="chain" id="PRO_5026103583" evidence="1">
    <location>
        <begin position="16"/>
        <end position="107"/>
    </location>
</feature>
<keyword evidence="3" id="KW-1185">Reference proteome</keyword>
<organism evidence="2 3">
    <name type="scientific">Aulographum hederae CBS 113979</name>
    <dbReference type="NCBI Taxonomy" id="1176131"/>
    <lineage>
        <taxon>Eukaryota</taxon>
        <taxon>Fungi</taxon>
        <taxon>Dikarya</taxon>
        <taxon>Ascomycota</taxon>
        <taxon>Pezizomycotina</taxon>
        <taxon>Dothideomycetes</taxon>
        <taxon>Pleosporomycetidae</taxon>
        <taxon>Aulographales</taxon>
        <taxon>Aulographaceae</taxon>
    </lineage>
</organism>
<proteinExistence type="predicted"/>
<evidence type="ECO:0000256" key="1">
    <source>
        <dbReference type="SAM" id="SignalP"/>
    </source>
</evidence>
<keyword evidence="1" id="KW-0732">Signal</keyword>
<evidence type="ECO:0000313" key="2">
    <source>
        <dbReference type="EMBL" id="KAF1985256.1"/>
    </source>
</evidence>
<dbReference type="Proteomes" id="UP000800041">
    <property type="component" value="Unassembled WGS sequence"/>
</dbReference>